<evidence type="ECO:0000256" key="5">
    <source>
        <dbReference type="ARBA" id="ARBA00023163"/>
    </source>
</evidence>
<feature type="modified residue" description="4-aspartylphosphate" evidence="6">
    <location>
        <position position="51"/>
    </location>
</feature>
<evidence type="ECO:0000256" key="7">
    <source>
        <dbReference type="PROSITE-ProRule" id="PRU01091"/>
    </source>
</evidence>
<reference evidence="10 11" key="1">
    <citation type="submission" date="2020-08" db="EMBL/GenBank/DDBJ databases">
        <title>Stenotrophomonas tumulicola JCM 30961.</title>
        <authorList>
            <person name="Deng Y."/>
        </authorList>
    </citation>
    <scope>NUCLEOTIDE SEQUENCE [LARGE SCALE GENOMIC DNA]</scope>
    <source>
        <strain evidence="10 11">JCM 30961</strain>
    </source>
</reference>
<evidence type="ECO:0000313" key="11">
    <source>
        <dbReference type="Proteomes" id="UP000547058"/>
    </source>
</evidence>
<dbReference type="PANTHER" id="PTHR48111">
    <property type="entry name" value="REGULATOR OF RPOS"/>
    <property type="match status" value="1"/>
</dbReference>
<dbReference type="InterPro" id="IPR011006">
    <property type="entry name" value="CheY-like_superfamily"/>
</dbReference>
<feature type="domain" description="OmpR/PhoB-type" evidence="9">
    <location>
        <begin position="126"/>
        <end position="223"/>
    </location>
</feature>
<dbReference type="AlphaFoldDB" id="A0A7W3FK44"/>
<dbReference type="RefSeq" id="WP_080341495.1">
    <property type="nucleotide sequence ID" value="NZ_JACGXS010000001.1"/>
</dbReference>
<keyword evidence="5" id="KW-0804">Transcription</keyword>
<name>A0A7W3FK44_9GAMM</name>
<evidence type="ECO:0000313" key="10">
    <source>
        <dbReference type="EMBL" id="MBA8681048.1"/>
    </source>
</evidence>
<evidence type="ECO:0000256" key="4">
    <source>
        <dbReference type="ARBA" id="ARBA00023125"/>
    </source>
</evidence>
<dbReference type="InterPro" id="IPR001789">
    <property type="entry name" value="Sig_transdc_resp-reg_receiver"/>
</dbReference>
<organism evidence="10 11">
    <name type="scientific">Stenotrophomonas tumulicola</name>
    <dbReference type="NCBI Taxonomy" id="1685415"/>
    <lineage>
        <taxon>Bacteria</taxon>
        <taxon>Pseudomonadati</taxon>
        <taxon>Pseudomonadota</taxon>
        <taxon>Gammaproteobacteria</taxon>
        <taxon>Lysobacterales</taxon>
        <taxon>Lysobacteraceae</taxon>
        <taxon>Stenotrophomonas</taxon>
    </lineage>
</organism>
<keyword evidence="1 6" id="KW-0597">Phosphoprotein</keyword>
<proteinExistence type="predicted"/>
<dbReference type="InterPro" id="IPR039420">
    <property type="entry name" value="WalR-like"/>
</dbReference>
<evidence type="ECO:0000259" key="9">
    <source>
        <dbReference type="PROSITE" id="PS51755"/>
    </source>
</evidence>
<dbReference type="SUPFAM" id="SSF52172">
    <property type="entry name" value="CheY-like"/>
    <property type="match status" value="1"/>
</dbReference>
<protein>
    <submittedName>
        <fullName evidence="10">Response regulator transcription factor</fullName>
    </submittedName>
</protein>
<dbReference type="InterPro" id="IPR036388">
    <property type="entry name" value="WH-like_DNA-bd_sf"/>
</dbReference>
<feature type="domain" description="Response regulatory" evidence="8">
    <location>
        <begin position="2"/>
        <end position="117"/>
    </location>
</feature>
<sequence>MRLLVIDRDLRVAKAIFEYFECRGHQLDAAGDGVTGLHLAVSNTYDAVVLDWTLPRIEGPDLISKLRSEHGVSVPVLMLTERRELSDKIRAFRSGADDYVTKPFDIPELEVRLQAIVNRAQGRPATRRLTVGGLTLDLATLIATREGRQLRLYPGSRKLLQVLMRASPSAVSRQELEHALWGDDPPDRDLLRSHMSALRRSVDGGFDERLIHTLPRFGYRLGAEMIVSGSPRRACTSDVAALCEK</sequence>
<keyword evidence="3" id="KW-0805">Transcription regulation</keyword>
<dbReference type="CDD" id="cd00383">
    <property type="entry name" value="trans_reg_C"/>
    <property type="match status" value="1"/>
</dbReference>
<evidence type="ECO:0000256" key="6">
    <source>
        <dbReference type="PROSITE-ProRule" id="PRU00169"/>
    </source>
</evidence>
<dbReference type="Pfam" id="PF00072">
    <property type="entry name" value="Response_reg"/>
    <property type="match status" value="1"/>
</dbReference>
<feature type="DNA-binding region" description="OmpR/PhoB-type" evidence="7">
    <location>
        <begin position="126"/>
        <end position="223"/>
    </location>
</feature>
<dbReference type="Pfam" id="PF00486">
    <property type="entry name" value="Trans_reg_C"/>
    <property type="match status" value="1"/>
</dbReference>
<dbReference type="PANTHER" id="PTHR48111:SF22">
    <property type="entry name" value="REGULATOR OF RPOS"/>
    <property type="match status" value="1"/>
</dbReference>
<dbReference type="GO" id="GO:0032993">
    <property type="term" value="C:protein-DNA complex"/>
    <property type="evidence" value="ECO:0007669"/>
    <property type="project" value="TreeGrafter"/>
</dbReference>
<dbReference type="Gene3D" id="6.10.250.690">
    <property type="match status" value="1"/>
</dbReference>
<dbReference type="GO" id="GO:0006355">
    <property type="term" value="P:regulation of DNA-templated transcription"/>
    <property type="evidence" value="ECO:0007669"/>
    <property type="project" value="InterPro"/>
</dbReference>
<evidence type="ECO:0000256" key="3">
    <source>
        <dbReference type="ARBA" id="ARBA00023015"/>
    </source>
</evidence>
<accession>A0A7W3FK44</accession>
<gene>
    <name evidence="10" type="ORF">H4O11_04440</name>
</gene>
<dbReference type="PROSITE" id="PS50110">
    <property type="entry name" value="RESPONSE_REGULATORY"/>
    <property type="match status" value="1"/>
</dbReference>
<evidence type="ECO:0000259" key="8">
    <source>
        <dbReference type="PROSITE" id="PS50110"/>
    </source>
</evidence>
<keyword evidence="4 7" id="KW-0238">DNA-binding</keyword>
<dbReference type="SMART" id="SM00448">
    <property type="entry name" value="REC"/>
    <property type="match status" value="1"/>
</dbReference>
<dbReference type="PROSITE" id="PS51755">
    <property type="entry name" value="OMPR_PHOB"/>
    <property type="match status" value="1"/>
</dbReference>
<dbReference type="GO" id="GO:0000976">
    <property type="term" value="F:transcription cis-regulatory region binding"/>
    <property type="evidence" value="ECO:0007669"/>
    <property type="project" value="TreeGrafter"/>
</dbReference>
<dbReference type="GO" id="GO:0000156">
    <property type="term" value="F:phosphorelay response regulator activity"/>
    <property type="evidence" value="ECO:0007669"/>
    <property type="project" value="TreeGrafter"/>
</dbReference>
<comment type="caution">
    <text evidence="10">The sequence shown here is derived from an EMBL/GenBank/DDBJ whole genome shotgun (WGS) entry which is preliminary data.</text>
</comment>
<dbReference type="InterPro" id="IPR001867">
    <property type="entry name" value="OmpR/PhoB-type_DNA-bd"/>
</dbReference>
<evidence type="ECO:0000256" key="2">
    <source>
        <dbReference type="ARBA" id="ARBA00023012"/>
    </source>
</evidence>
<dbReference type="Proteomes" id="UP000547058">
    <property type="component" value="Unassembled WGS sequence"/>
</dbReference>
<keyword evidence="2" id="KW-0902">Two-component regulatory system</keyword>
<keyword evidence="11" id="KW-1185">Reference proteome</keyword>
<dbReference type="Gene3D" id="3.40.50.2300">
    <property type="match status" value="1"/>
</dbReference>
<dbReference type="EMBL" id="JACGXS010000001">
    <property type="protein sequence ID" value="MBA8681048.1"/>
    <property type="molecule type" value="Genomic_DNA"/>
</dbReference>
<dbReference type="GO" id="GO:0005829">
    <property type="term" value="C:cytosol"/>
    <property type="evidence" value="ECO:0007669"/>
    <property type="project" value="TreeGrafter"/>
</dbReference>
<dbReference type="SMART" id="SM00862">
    <property type="entry name" value="Trans_reg_C"/>
    <property type="match status" value="1"/>
</dbReference>
<evidence type="ECO:0000256" key="1">
    <source>
        <dbReference type="ARBA" id="ARBA00022553"/>
    </source>
</evidence>
<dbReference type="Gene3D" id="1.10.10.10">
    <property type="entry name" value="Winged helix-like DNA-binding domain superfamily/Winged helix DNA-binding domain"/>
    <property type="match status" value="1"/>
</dbReference>